<dbReference type="KEGG" id="gfm:Enr17x_22290"/>
<accession>A0A518IAP5</accession>
<dbReference type="GO" id="GO:0044780">
    <property type="term" value="P:bacterial-type flagellum assembly"/>
    <property type="evidence" value="ECO:0007669"/>
    <property type="project" value="InterPro"/>
</dbReference>
<organism evidence="1 2">
    <name type="scientific">Gimesia fumaroli</name>
    <dbReference type="NCBI Taxonomy" id="2527976"/>
    <lineage>
        <taxon>Bacteria</taxon>
        <taxon>Pseudomonadati</taxon>
        <taxon>Planctomycetota</taxon>
        <taxon>Planctomycetia</taxon>
        <taxon>Planctomycetales</taxon>
        <taxon>Planctomycetaceae</taxon>
        <taxon>Gimesia</taxon>
    </lineage>
</organism>
<dbReference type="InterPro" id="IPR036679">
    <property type="entry name" value="FlgN-like_sf"/>
</dbReference>
<name>A0A518IAP5_9PLAN</name>
<gene>
    <name evidence="1" type="ORF">Enr17x_22290</name>
</gene>
<sequence length="161" mass="19007">MRFNSKYDVVFMNSTQMIDYHKLFSVRLDYSKALLNLSYQQQDLIDQDDYSGLLDVLGKKQRLLGQLDQYKKQLPALWEKWKTDRDQLPAETRESCEQVLYESETVLAKLLENEDTSTRCMVDRRDRTKQQIQSLNQGEKVGEAYRDSLAPVTHRHLNIDQ</sequence>
<evidence type="ECO:0000313" key="2">
    <source>
        <dbReference type="Proteomes" id="UP000318313"/>
    </source>
</evidence>
<dbReference type="SUPFAM" id="SSF140566">
    <property type="entry name" value="FlgN-like"/>
    <property type="match status" value="1"/>
</dbReference>
<dbReference type="EMBL" id="CP037452">
    <property type="protein sequence ID" value="QDV50191.1"/>
    <property type="molecule type" value="Genomic_DNA"/>
</dbReference>
<reference evidence="1 2" key="1">
    <citation type="submission" date="2019-03" db="EMBL/GenBank/DDBJ databases">
        <title>Deep-cultivation of Planctomycetes and their phenomic and genomic characterization uncovers novel biology.</title>
        <authorList>
            <person name="Wiegand S."/>
            <person name="Jogler M."/>
            <person name="Boedeker C."/>
            <person name="Pinto D."/>
            <person name="Vollmers J."/>
            <person name="Rivas-Marin E."/>
            <person name="Kohn T."/>
            <person name="Peeters S.H."/>
            <person name="Heuer A."/>
            <person name="Rast P."/>
            <person name="Oberbeckmann S."/>
            <person name="Bunk B."/>
            <person name="Jeske O."/>
            <person name="Meyerdierks A."/>
            <person name="Storesund J.E."/>
            <person name="Kallscheuer N."/>
            <person name="Luecker S."/>
            <person name="Lage O.M."/>
            <person name="Pohl T."/>
            <person name="Merkel B.J."/>
            <person name="Hornburger P."/>
            <person name="Mueller R.-W."/>
            <person name="Bruemmer F."/>
            <person name="Labrenz M."/>
            <person name="Spormann A.M."/>
            <person name="Op den Camp H."/>
            <person name="Overmann J."/>
            <person name="Amann R."/>
            <person name="Jetten M.S.M."/>
            <person name="Mascher T."/>
            <person name="Medema M.H."/>
            <person name="Devos D.P."/>
            <person name="Kaster A.-K."/>
            <person name="Ovreas L."/>
            <person name="Rohde M."/>
            <person name="Galperin M.Y."/>
            <person name="Jogler C."/>
        </authorList>
    </citation>
    <scope>NUCLEOTIDE SEQUENCE [LARGE SCALE GENOMIC DNA]</scope>
    <source>
        <strain evidence="1 2">Enr17</strain>
    </source>
</reference>
<proteinExistence type="predicted"/>
<dbReference type="AlphaFoldDB" id="A0A518IAP5"/>
<evidence type="ECO:0008006" key="3">
    <source>
        <dbReference type="Google" id="ProtNLM"/>
    </source>
</evidence>
<dbReference type="Proteomes" id="UP000318313">
    <property type="component" value="Chromosome"/>
</dbReference>
<keyword evidence="2" id="KW-1185">Reference proteome</keyword>
<protein>
    <recommendedName>
        <fullName evidence="3">FlgN protein</fullName>
    </recommendedName>
</protein>
<evidence type="ECO:0000313" key="1">
    <source>
        <dbReference type="EMBL" id="QDV50191.1"/>
    </source>
</evidence>